<dbReference type="SMART" id="SM00717">
    <property type="entry name" value="SANT"/>
    <property type="match status" value="2"/>
</dbReference>
<dbReference type="Gene3D" id="1.10.10.60">
    <property type="entry name" value="Homeodomain-like"/>
    <property type="match status" value="2"/>
</dbReference>
<reference evidence="9" key="1">
    <citation type="submission" date="2020-06" db="EMBL/GenBank/DDBJ databases">
        <authorList>
            <person name="Li T."/>
            <person name="Hu X."/>
            <person name="Zhang T."/>
            <person name="Song X."/>
            <person name="Zhang H."/>
            <person name="Dai N."/>
            <person name="Sheng W."/>
            <person name="Hou X."/>
            <person name="Wei L."/>
        </authorList>
    </citation>
    <scope>NUCLEOTIDE SEQUENCE</scope>
    <source>
        <strain evidence="9">3651</strain>
        <tissue evidence="9">Leaf</tissue>
    </source>
</reference>
<evidence type="ECO:0000259" key="7">
    <source>
        <dbReference type="PROSITE" id="PS50090"/>
    </source>
</evidence>
<dbReference type="CDD" id="cd00167">
    <property type="entry name" value="SANT"/>
    <property type="match status" value="2"/>
</dbReference>
<comment type="subcellular location">
    <subcellularLocation>
        <location evidence="1">Nucleus</location>
    </subcellularLocation>
</comment>
<evidence type="ECO:0000256" key="6">
    <source>
        <dbReference type="SAM" id="MobiDB-lite"/>
    </source>
</evidence>
<keyword evidence="2" id="KW-0805">Transcription regulation</keyword>
<dbReference type="GO" id="GO:0003677">
    <property type="term" value="F:DNA binding"/>
    <property type="evidence" value="ECO:0007669"/>
    <property type="project" value="UniProtKB-KW"/>
</dbReference>
<dbReference type="InterPro" id="IPR009057">
    <property type="entry name" value="Homeodomain-like_sf"/>
</dbReference>
<dbReference type="Pfam" id="PF00249">
    <property type="entry name" value="Myb_DNA-binding"/>
    <property type="match status" value="2"/>
</dbReference>
<dbReference type="GO" id="GO:0005634">
    <property type="term" value="C:nucleus"/>
    <property type="evidence" value="ECO:0007669"/>
    <property type="project" value="UniProtKB-SubCell"/>
</dbReference>
<dbReference type="PANTHER" id="PTHR47999:SF6">
    <property type="entry name" value="MYB-RELATED PROTEIN P"/>
    <property type="match status" value="1"/>
</dbReference>
<feature type="domain" description="Myb-like" evidence="7">
    <location>
        <begin position="62"/>
        <end position="112"/>
    </location>
</feature>
<evidence type="ECO:0000256" key="5">
    <source>
        <dbReference type="ARBA" id="ARBA00023242"/>
    </source>
</evidence>
<dbReference type="PROSITE" id="PS51294">
    <property type="entry name" value="HTH_MYB"/>
    <property type="match status" value="2"/>
</dbReference>
<evidence type="ECO:0000313" key="9">
    <source>
        <dbReference type="EMBL" id="KAK4418074.1"/>
    </source>
</evidence>
<organism evidence="9 10">
    <name type="scientific">Sesamum alatum</name>
    <dbReference type="NCBI Taxonomy" id="300844"/>
    <lineage>
        <taxon>Eukaryota</taxon>
        <taxon>Viridiplantae</taxon>
        <taxon>Streptophyta</taxon>
        <taxon>Embryophyta</taxon>
        <taxon>Tracheophyta</taxon>
        <taxon>Spermatophyta</taxon>
        <taxon>Magnoliopsida</taxon>
        <taxon>eudicotyledons</taxon>
        <taxon>Gunneridae</taxon>
        <taxon>Pentapetalae</taxon>
        <taxon>asterids</taxon>
        <taxon>lamiids</taxon>
        <taxon>Lamiales</taxon>
        <taxon>Pedaliaceae</taxon>
        <taxon>Sesamum</taxon>
    </lineage>
</organism>
<name>A0AAE1XU55_9LAMI</name>
<keyword evidence="10" id="KW-1185">Reference proteome</keyword>
<feature type="domain" description="Myb-like" evidence="7">
    <location>
        <begin position="9"/>
        <end position="61"/>
    </location>
</feature>
<evidence type="ECO:0000256" key="4">
    <source>
        <dbReference type="ARBA" id="ARBA00023163"/>
    </source>
</evidence>
<dbReference type="EMBL" id="JACGWO010000009">
    <property type="protein sequence ID" value="KAK4418074.1"/>
    <property type="molecule type" value="Genomic_DNA"/>
</dbReference>
<dbReference type="InterPro" id="IPR017930">
    <property type="entry name" value="Myb_dom"/>
</dbReference>
<evidence type="ECO:0000256" key="3">
    <source>
        <dbReference type="ARBA" id="ARBA00023125"/>
    </source>
</evidence>
<feature type="domain" description="HTH myb-type" evidence="8">
    <location>
        <begin position="62"/>
        <end position="116"/>
    </location>
</feature>
<evidence type="ECO:0000256" key="2">
    <source>
        <dbReference type="ARBA" id="ARBA00023015"/>
    </source>
</evidence>
<feature type="region of interest" description="Disordered" evidence="6">
    <location>
        <begin position="150"/>
        <end position="215"/>
    </location>
</feature>
<keyword evidence="4" id="KW-0804">Transcription</keyword>
<reference evidence="9" key="2">
    <citation type="journal article" date="2024" name="Plant">
        <title>Genomic evolution and insights into agronomic trait innovations of Sesamum species.</title>
        <authorList>
            <person name="Miao H."/>
            <person name="Wang L."/>
            <person name="Qu L."/>
            <person name="Liu H."/>
            <person name="Sun Y."/>
            <person name="Le M."/>
            <person name="Wang Q."/>
            <person name="Wei S."/>
            <person name="Zheng Y."/>
            <person name="Lin W."/>
            <person name="Duan Y."/>
            <person name="Cao H."/>
            <person name="Xiong S."/>
            <person name="Wang X."/>
            <person name="Wei L."/>
            <person name="Li C."/>
            <person name="Ma Q."/>
            <person name="Ju M."/>
            <person name="Zhao R."/>
            <person name="Li G."/>
            <person name="Mu C."/>
            <person name="Tian Q."/>
            <person name="Mei H."/>
            <person name="Zhang T."/>
            <person name="Gao T."/>
            <person name="Zhang H."/>
        </authorList>
    </citation>
    <scope>NUCLEOTIDE SEQUENCE</scope>
    <source>
        <strain evidence="9">3651</strain>
    </source>
</reference>
<evidence type="ECO:0000259" key="8">
    <source>
        <dbReference type="PROSITE" id="PS51294"/>
    </source>
</evidence>
<dbReference type="FunFam" id="1.10.10.60:FF:000121">
    <property type="entry name" value="Myb transcription factor"/>
    <property type="match status" value="1"/>
</dbReference>
<keyword evidence="5" id="KW-0539">Nucleus</keyword>
<feature type="domain" description="HTH myb-type" evidence="8">
    <location>
        <begin position="9"/>
        <end position="61"/>
    </location>
</feature>
<dbReference type="InterPro" id="IPR015495">
    <property type="entry name" value="Myb_TF_plants"/>
</dbReference>
<sequence length="290" mass="32430">MGRDRCCEKLGLKRGRWTAEEDELLRKYIEANGEGSWRSLPNNAGLLRCGKSCRLRWVNYLRSDVKRGNISAEEDEIIVNLHASLGNRWSSIAAHLPGRTDNEIKNYWNSHLSRKIYSFRQPNLHFVPPPAAAKAKRTTGRSARKMMINTPKPLDSRQTDEDTNGGVAVPMPTTPTAEKEGWGHGGGETVPELSPIEEVTESVQGKAEESEERELVKSLVVGKETESGEELGNWGKCDEGSTGNVDWLVIGSPGIPWEWDWYEAEADGGIANATWLWDTDTNNEIERRSL</sequence>
<accession>A0AAE1XU55</accession>
<dbReference type="PROSITE" id="PS50090">
    <property type="entry name" value="MYB_LIKE"/>
    <property type="match status" value="2"/>
</dbReference>
<evidence type="ECO:0000313" key="10">
    <source>
        <dbReference type="Proteomes" id="UP001293254"/>
    </source>
</evidence>
<proteinExistence type="predicted"/>
<dbReference type="InterPro" id="IPR001005">
    <property type="entry name" value="SANT/Myb"/>
</dbReference>
<dbReference type="Proteomes" id="UP001293254">
    <property type="component" value="Unassembled WGS sequence"/>
</dbReference>
<dbReference type="SUPFAM" id="SSF46689">
    <property type="entry name" value="Homeodomain-like"/>
    <property type="match status" value="1"/>
</dbReference>
<comment type="caution">
    <text evidence="9">The sequence shown here is derived from an EMBL/GenBank/DDBJ whole genome shotgun (WGS) entry which is preliminary data.</text>
</comment>
<gene>
    <name evidence="9" type="ORF">Salat_2220100</name>
</gene>
<dbReference type="AlphaFoldDB" id="A0AAE1XU55"/>
<protein>
    <submittedName>
        <fullName evidence="9">Transcription factor</fullName>
    </submittedName>
</protein>
<dbReference type="PANTHER" id="PTHR47999">
    <property type="entry name" value="TRANSCRIPTION FACTOR MYB8-RELATED-RELATED"/>
    <property type="match status" value="1"/>
</dbReference>
<evidence type="ECO:0000256" key="1">
    <source>
        <dbReference type="ARBA" id="ARBA00004123"/>
    </source>
</evidence>
<keyword evidence="3" id="KW-0238">DNA-binding</keyword>